<dbReference type="InterPro" id="IPR018062">
    <property type="entry name" value="HTH_AraC-typ_CS"/>
</dbReference>
<dbReference type="Gene3D" id="1.10.10.60">
    <property type="entry name" value="Homeodomain-like"/>
    <property type="match status" value="2"/>
</dbReference>
<dbReference type="Pfam" id="PF12833">
    <property type="entry name" value="HTH_18"/>
    <property type="match status" value="1"/>
</dbReference>
<evidence type="ECO:0000259" key="4">
    <source>
        <dbReference type="PROSITE" id="PS01124"/>
    </source>
</evidence>
<sequence>MESTNINQSNEYKRRINAVLDHLDQHYASEQGLETLAGIANFSPFHFHRIFKAILGESLYKDIQHIRIEKAAHQLKFQQQKSITAIALDCGFNSSAAFARTFKEYFAMSATAWRKNSIASMYIDPETNHAQWNLDMLSRKNVTIEVSDLPEVQLAYLRHIGPLKGQKKVGQTV</sequence>
<organism evidence="5 6">
    <name type="scientific">Thalassomonas haliotis</name>
    <dbReference type="NCBI Taxonomy" id="485448"/>
    <lineage>
        <taxon>Bacteria</taxon>
        <taxon>Pseudomonadati</taxon>
        <taxon>Pseudomonadota</taxon>
        <taxon>Gammaproteobacteria</taxon>
        <taxon>Alteromonadales</taxon>
        <taxon>Colwelliaceae</taxon>
        <taxon>Thalassomonas</taxon>
    </lineage>
</organism>
<dbReference type="PANTHER" id="PTHR40055">
    <property type="entry name" value="TRANSCRIPTIONAL REGULATOR YGIV-RELATED"/>
    <property type="match status" value="1"/>
</dbReference>
<evidence type="ECO:0000313" key="5">
    <source>
        <dbReference type="EMBL" id="WDE11585.1"/>
    </source>
</evidence>
<evidence type="ECO:0000256" key="3">
    <source>
        <dbReference type="ARBA" id="ARBA00023163"/>
    </source>
</evidence>
<keyword evidence="2" id="KW-0238">DNA-binding</keyword>
<dbReference type="PANTHER" id="PTHR40055:SF2">
    <property type="entry name" value="DNA GYRASE INHIBITOR"/>
    <property type="match status" value="1"/>
</dbReference>
<keyword evidence="1" id="KW-0805">Transcription regulation</keyword>
<keyword evidence="3" id="KW-0804">Transcription</keyword>
<evidence type="ECO:0000256" key="2">
    <source>
        <dbReference type="ARBA" id="ARBA00023125"/>
    </source>
</evidence>
<accession>A0ABY7VD45</accession>
<proteinExistence type="predicted"/>
<keyword evidence="6" id="KW-1185">Reference proteome</keyword>
<protein>
    <submittedName>
        <fullName evidence="5">Helix-turn-helix transcriptional regulator</fullName>
    </submittedName>
</protein>
<dbReference type="RefSeq" id="WP_274051737.1">
    <property type="nucleotide sequence ID" value="NZ_CP059693.1"/>
</dbReference>
<dbReference type="EMBL" id="CP059693">
    <property type="protein sequence ID" value="WDE11585.1"/>
    <property type="molecule type" value="Genomic_DNA"/>
</dbReference>
<reference evidence="5 6" key="1">
    <citation type="journal article" date="2022" name="Mar. Drugs">
        <title>Bioassay-Guided Fractionation Leads to the Detection of Cholic Acid Generated by the Rare Thalassomonas sp.</title>
        <authorList>
            <person name="Pheiffer F."/>
            <person name="Schneider Y.K."/>
            <person name="Hansen E.H."/>
            <person name="Andersen J.H."/>
            <person name="Isaksson J."/>
            <person name="Busche T."/>
            <person name="R C."/>
            <person name="Kalinowski J."/>
            <person name="Zyl L.V."/>
            <person name="Trindade M."/>
        </authorList>
    </citation>
    <scope>NUCLEOTIDE SEQUENCE [LARGE SCALE GENOMIC DNA]</scope>
    <source>
        <strain evidence="5 6">A5K-61T</strain>
    </source>
</reference>
<evidence type="ECO:0000313" key="6">
    <source>
        <dbReference type="Proteomes" id="UP001215231"/>
    </source>
</evidence>
<dbReference type="InterPro" id="IPR050908">
    <property type="entry name" value="SmbC-like"/>
</dbReference>
<gene>
    <name evidence="5" type="ORF">H3N35_25850</name>
</gene>
<dbReference type="PROSITE" id="PS01124">
    <property type="entry name" value="HTH_ARAC_FAMILY_2"/>
    <property type="match status" value="1"/>
</dbReference>
<dbReference type="SUPFAM" id="SSF46689">
    <property type="entry name" value="Homeodomain-like"/>
    <property type="match status" value="2"/>
</dbReference>
<evidence type="ECO:0000256" key="1">
    <source>
        <dbReference type="ARBA" id="ARBA00023015"/>
    </source>
</evidence>
<feature type="domain" description="HTH araC/xylS-type" evidence="4">
    <location>
        <begin position="17"/>
        <end position="116"/>
    </location>
</feature>
<name>A0ABY7VD45_9GAMM</name>
<dbReference type="SMART" id="SM00342">
    <property type="entry name" value="HTH_ARAC"/>
    <property type="match status" value="1"/>
</dbReference>
<dbReference type="Proteomes" id="UP001215231">
    <property type="component" value="Chromosome"/>
</dbReference>
<dbReference type="InterPro" id="IPR018060">
    <property type="entry name" value="HTH_AraC"/>
</dbReference>
<dbReference type="InterPro" id="IPR009057">
    <property type="entry name" value="Homeodomain-like_sf"/>
</dbReference>
<dbReference type="PROSITE" id="PS00041">
    <property type="entry name" value="HTH_ARAC_FAMILY_1"/>
    <property type="match status" value="1"/>
</dbReference>